<feature type="signal peptide" evidence="1">
    <location>
        <begin position="1"/>
        <end position="25"/>
    </location>
</feature>
<accession>A0A2P2JN83</accession>
<keyword evidence="1" id="KW-0732">Signal</keyword>
<dbReference type="AlphaFoldDB" id="A0A2P2JN83"/>
<proteinExistence type="predicted"/>
<name>A0A2P2JN83_RHIMU</name>
<reference evidence="2" key="1">
    <citation type="submission" date="2018-02" db="EMBL/GenBank/DDBJ databases">
        <title>Rhizophora mucronata_Transcriptome.</title>
        <authorList>
            <person name="Meera S.P."/>
            <person name="Sreeshan A."/>
            <person name="Augustine A."/>
        </authorList>
    </citation>
    <scope>NUCLEOTIDE SEQUENCE</scope>
    <source>
        <tissue evidence="2">Leaf</tissue>
    </source>
</reference>
<protein>
    <submittedName>
        <fullName evidence="2">Uncharacterized protein</fullName>
    </submittedName>
</protein>
<sequence>MVFSLSLLRCFIGTKLMYLFYSAQCCSNDICRSMTKFSWRMFTFGKECPFWTMFLRWFTSRNF</sequence>
<feature type="chain" id="PRO_5015109558" evidence="1">
    <location>
        <begin position="26"/>
        <end position="63"/>
    </location>
</feature>
<organism evidence="2">
    <name type="scientific">Rhizophora mucronata</name>
    <name type="common">Asiatic mangrove</name>
    <dbReference type="NCBI Taxonomy" id="61149"/>
    <lineage>
        <taxon>Eukaryota</taxon>
        <taxon>Viridiplantae</taxon>
        <taxon>Streptophyta</taxon>
        <taxon>Embryophyta</taxon>
        <taxon>Tracheophyta</taxon>
        <taxon>Spermatophyta</taxon>
        <taxon>Magnoliopsida</taxon>
        <taxon>eudicotyledons</taxon>
        <taxon>Gunneridae</taxon>
        <taxon>Pentapetalae</taxon>
        <taxon>rosids</taxon>
        <taxon>fabids</taxon>
        <taxon>Malpighiales</taxon>
        <taxon>Rhizophoraceae</taxon>
        <taxon>Rhizophora</taxon>
    </lineage>
</organism>
<evidence type="ECO:0000313" key="2">
    <source>
        <dbReference type="EMBL" id="MBW94923.1"/>
    </source>
</evidence>
<evidence type="ECO:0000256" key="1">
    <source>
        <dbReference type="SAM" id="SignalP"/>
    </source>
</evidence>
<dbReference type="EMBL" id="GGEC01014440">
    <property type="protein sequence ID" value="MBW94923.1"/>
    <property type="molecule type" value="Transcribed_RNA"/>
</dbReference>